<dbReference type="EC" id="4.2.1.41" evidence="7"/>
<dbReference type="EC" id="4.1.3.3" evidence="7"/>
<dbReference type="Pfam" id="PF00701">
    <property type="entry name" value="DHDPS"/>
    <property type="match status" value="1"/>
</dbReference>
<dbReference type="InterPro" id="IPR013785">
    <property type="entry name" value="Aldolase_TIM"/>
</dbReference>
<feature type="active site" description="Schiff-base intermediate with substrate" evidence="4">
    <location>
        <position position="170"/>
    </location>
</feature>
<sequence length="307" mass="33231">MARPKFAPSDIFGVLPPMTTPFDSAEEIDFAALRRQAKFLMDEGAHGIVAGGSAGEGYALSTDELRAIVDTTCQEVGDRMPVVAGVIVNSTRQAIEKARAVADLGVSALQITPVHYIYKPGDDATFGHFADIAEAVDLPIILYNVIPWNYIPVDQLLRLMDDIPQVIGVKQSAGDLKLLADLMITARPEHRIYAAIDPLLYPTFALGAHGAISQILAAVPGPCVRLWDAVQAKDHDTAREIHEGLLRLWHAIYSENRVAVTKHVQILQGCPGGGTRRPTPEATPEQKRAVREPLAALVGEERLTKAA</sequence>
<keyword evidence="8" id="KW-1185">Reference proteome</keyword>
<organism evidence="7 8">
    <name type="scientific">Microbaculum marinum</name>
    <dbReference type="NCBI Taxonomy" id="1764581"/>
    <lineage>
        <taxon>Bacteria</taxon>
        <taxon>Pseudomonadati</taxon>
        <taxon>Pseudomonadota</taxon>
        <taxon>Alphaproteobacteria</taxon>
        <taxon>Hyphomicrobiales</taxon>
        <taxon>Tepidamorphaceae</taxon>
        <taxon>Microbaculum</taxon>
    </lineage>
</organism>
<dbReference type="EC" id="4.3.3.7" evidence="7"/>
<dbReference type="Gene3D" id="3.20.20.70">
    <property type="entry name" value="Aldolase class I"/>
    <property type="match status" value="1"/>
</dbReference>
<keyword evidence="2 3" id="KW-0456">Lyase</keyword>
<evidence type="ECO:0000313" key="8">
    <source>
        <dbReference type="Proteomes" id="UP001378188"/>
    </source>
</evidence>
<dbReference type="SMART" id="SM01130">
    <property type="entry name" value="DHDPS"/>
    <property type="match status" value="1"/>
</dbReference>
<evidence type="ECO:0000256" key="6">
    <source>
        <dbReference type="SAM" id="MobiDB-lite"/>
    </source>
</evidence>
<feature type="active site" description="Proton donor/acceptor" evidence="4">
    <location>
        <position position="143"/>
    </location>
</feature>
<dbReference type="GO" id="GO:0047448">
    <property type="term" value="F:5-dehydro-4-deoxyglucarate dehydratase activity"/>
    <property type="evidence" value="ECO:0007669"/>
    <property type="project" value="UniProtKB-EC"/>
</dbReference>
<evidence type="ECO:0000256" key="1">
    <source>
        <dbReference type="ARBA" id="ARBA00007592"/>
    </source>
</evidence>
<dbReference type="PRINTS" id="PR00146">
    <property type="entry name" value="DHPICSNTHASE"/>
</dbReference>
<name>A0AAW9RI05_9HYPH</name>
<dbReference type="PANTHER" id="PTHR12128:SF66">
    <property type="entry name" value="4-HYDROXY-2-OXOGLUTARATE ALDOLASE, MITOCHONDRIAL"/>
    <property type="match status" value="1"/>
</dbReference>
<evidence type="ECO:0000256" key="3">
    <source>
        <dbReference type="PIRNR" id="PIRNR001365"/>
    </source>
</evidence>
<dbReference type="PANTHER" id="PTHR12128">
    <property type="entry name" value="DIHYDRODIPICOLINATE SYNTHASE"/>
    <property type="match status" value="1"/>
</dbReference>
<accession>A0AAW9RI05</accession>
<comment type="similarity">
    <text evidence="1 3">Belongs to the DapA family.</text>
</comment>
<feature type="binding site" evidence="5">
    <location>
        <position position="212"/>
    </location>
    <ligand>
        <name>pyruvate</name>
        <dbReference type="ChEBI" id="CHEBI:15361"/>
    </ligand>
</feature>
<dbReference type="SUPFAM" id="SSF51569">
    <property type="entry name" value="Aldolase"/>
    <property type="match status" value="1"/>
</dbReference>
<dbReference type="GO" id="GO:0008747">
    <property type="term" value="F:N-acetylneuraminate lyase activity"/>
    <property type="evidence" value="ECO:0007669"/>
    <property type="project" value="UniProtKB-EC"/>
</dbReference>
<evidence type="ECO:0000256" key="5">
    <source>
        <dbReference type="PIRSR" id="PIRSR001365-2"/>
    </source>
</evidence>
<reference evidence="7 8" key="1">
    <citation type="submission" date="2024-02" db="EMBL/GenBank/DDBJ databases">
        <title>Genome analysis and characterization of Microbaculum marinisediminis sp. nov., isolated from marine sediment.</title>
        <authorList>
            <person name="Du Z.-J."/>
            <person name="Ye Y.-Q."/>
            <person name="Zhang Z.-R."/>
            <person name="Yuan S.-M."/>
            <person name="Zhang X.-Y."/>
        </authorList>
    </citation>
    <scope>NUCLEOTIDE SEQUENCE [LARGE SCALE GENOMIC DNA]</scope>
    <source>
        <strain evidence="7 8">SDUM1044001</strain>
    </source>
</reference>
<dbReference type="AlphaFoldDB" id="A0AAW9RI05"/>
<dbReference type="GO" id="GO:0008840">
    <property type="term" value="F:4-hydroxy-tetrahydrodipicolinate synthase activity"/>
    <property type="evidence" value="ECO:0007669"/>
    <property type="project" value="UniProtKB-EC"/>
</dbReference>
<dbReference type="EMBL" id="JAZHOF010000001">
    <property type="protein sequence ID" value="MEJ8569918.1"/>
    <property type="molecule type" value="Genomic_DNA"/>
</dbReference>
<protein>
    <submittedName>
        <fullName evidence="7">Dihydrodipicolinate synthase family protein</fullName>
        <ecNumber evidence="7">4.1.3.3</ecNumber>
        <ecNumber evidence="7">4.2.1.41</ecNumber>
        <ecNumber evidence="7">4.3.3.7</ecNumber>
    </submittedName>
</protein>
<comment type="caution">
    <text evidence="7">The sequence shown here is derived from an EMBL/GenBank/DDBJ whole genome shotgun (WGS) entry which is preliminary data.</text>
</comment>
<gene>
    <name evidence="7" type="ORF">V3328_00430</name>
</gene>
<dbReference type="InterPro" id="IPR002220">
    <property type="entry name" value="DapA-like"/>
</dbReference>
<feature type="region of interest" description="Disordered" evidence="6">
    <location>
        <begin position="270"/>
        <end position="294"/>
    </location>
</feature>
<dbReference type="PIRSF" id="PIRSF001365">
    <property type="entry name" value="DHDPS"/>
    <property type="match status" value="1"/>
</dbReference>
<proteinExistence type="inferred from homology"/>
<evidence type="ECO:0000256" key="2">
    <source>
        <dbReference type="ARBA" id="ARBA00023239"/>
    </source>
</evidence>
<dbReference type="CDD" id="cd00408">
    <property type="entry name" value="DHDPS-like"/>
    <property type="match status" value="1"/>
</dbReference>
<dbReference type="RefSeq" id="WP_340327661.1">
    <property type="nucleotide sequence ID" value="NZ_JAZHOF010000001.1"/>
</dbReference>
<evidence type="ECO:0000313" key="7">
    <source>
        <dbReference type="EMBL" id="MEJ8569918.1"/>
    </source>
</evidence>
<dbReference type="Proteomes" id="UP001378188">
    <property type="component" value="Unassembled WGS sequence"/>
</dbReference>
<evidence type="ECO:0000256" key="4">
    <source>
        <dbReference type="PIRSR" id="PIRSR001365-1"/>
    </source>
</evidence>